<sequence length="328" mass="36267">MTKLYTRTGDHGETALYGGTRISKDDLRVSCYGTIDELNSMIGVAYSLIKNKEIKKILNTIQNNLFLLAAEIASDKNGLEKLREVVDNSEILYLEEIIDKFQKRVGDINGFTIPGKNTSSSILHVARTITRRAERLTVKLSKQITIRSTVIKYLNRLSDLLYILAIIEAKSQVIDKIKDKVIKRINSRFDKNLLNLEIAKKMARGAENKAREIGVAIVFSVVDSGGNLLLLHRMNNTMLASIDISINKAYTAVALRIPTNEVMSLVQPGKELYGIQNTDNRIITFGGGFPLKLNGEIIGGIGISGGTVEQDVEIGLESIKVFELEKGG</sequence>
<gene>
    <name evidence="15" type="ORF">BET03_10535</name>
</gene>
<dbReference type="Gene3D" id="1.20.1200.10">
    <property type="entry name" value="Cobalamin adenosyltransferase-like"/>
    <property type="match status" value="1"/>
</dbReference>
<dbReference type="PANTHER" id="PTHR12213">
    <property type="entry name" value="CORRINOID ADENOSYLTRANSFERASE"/>
    <property type="match status" value="1"/>
</dbReference>
<evidence type="ECO:0000313" key="16">
    <source>
        <dbReference type="Proteomes" id="UP000284177"/>
    </source>
</evidence>
<keyword evidence="5" id="KW-0169">Cobalamin biosynthesis</keyword>
<feature type="domain" description="Cobalamin adenosyltransferase-like" evidence="14">
    <location>
        <begin position="4"/>
        <end position="166"/>
    </location>
</feature>
<evidence type="ECO:0000256" key="4">
    <source>
        <dbReference type="ARBA" id="ARBA00020963"/>
    </source>
</evidence>
<dbReference type="RefSeq" id="WP_120168300.1">
    <property type="nucleotide sequence ID" value="NZ_MCIB01000009.1"/>
</dbReference>
<comment type="catalytic activity">
    <reaction evidence="12">
        <text>2 cob(II)yrinate a,c diamide + reduced [electron-transfer flavoprotein] + 2 ATP = 2 adenosylcob(III)yrinate a,c-diamide + 2 triphosphate + oxidized [electron-transfer flavoprotein] + 3 H(+)</text>
        <dbReference type="Rhea" id="RHEA:11528"/>
        <dbReference type="Rhea" id="RHEA-COMP:10685"/>
        <dbReference type="Rhea" id="RHEA-COMP:10686"/>
        <dbReference type="ChEBI" id="CHEBI:15378"/>
        <dbReference type="ChEBI" id="CHEBI:18036"/>
        <dbReference type="ChEBI" id="CHEBI:30616"/>
        <dbReference type="ChEBI" id="CHEBI:57692"/>
        <dbReference type="ChEBI" id="CHEBI:58307"/>
        <dbReference type="ChEBI" id="CHEBI:58503"/>
        <dbReference type="ChEBI" id="CHEBI:58537"/>
        <dbReference type="EC" id="2.5.1.17"/>
    </reaction>
</comment>
<evidence type="ECO:0000256" key="5">
    <source>
        <dbReference type="ARBA" id="ARBA00022573"/>
    </source>
</evidence>
<accession>A0A419T5L5</accession>
<evidence type="ECO:0000256" key="7">
    <source>
        <dbReference type="ARBA" id="ARBA00022741"/>
    </source>
</evidence>
<keyword evidence="8" id="KW-0067">ATP-binding</keyword>
<dbReference type="SUPFAM" id="SSF143744">
    <property type="entry name" value="GlcG-like"/>
    <property type="match status" value="1"/>
</dbReference>
<evidence type="ECO:0000256" key="11">
    <source>
        <dbReference type="ARBA" id="ARBA00033354"/>
    </source>
</evidence>
<dbReference type="Pfam" id="PF03928">
    <property type="entry name" value="HbpS-like"/>
    <property type="match status" value="1"/>
</dbReference>
<keyword evidence="6 15" id="KW-0808">Transferase</keyword>
<proteinExistence type="inferred from homology"/>
<evidence type="ECO:0000313" key="15">
    <source>
        <dbReference type="EMBL" id="RKD32761.1"/>
    </source>
</evidence>
<name>A0A419T5L5_9FIRM</name>
<dbReference type="GO" id="GO:0009236">
    <property type="term" value="P:cobalamin biosynthetic process"/>
    <property type="evidence" value="ECO:0007669"/>
    <property type="project" value="UniProtKB-KW"/>
</dbReference>
<comment type="similarity">
    <text evidence="2">Belongs to the Cob(I)alamin adenosyltransferase family.</text>
</comment>
<evidence type="ECO:0000256" key="10">
    <source>
        <dbReference type="ARBA" id="ARBA00033334"/>
    </source>
</evidence>
<comment type="catalytic activity">
    <reaction evidence="13">
        <text>2 cob(II)alamin + reduced [electron-transfer flavoprotein] + 2 ATP = 2 adenosylcob(III)alamin + 2 triphosphate + oxidized [electron-transfer flavoprotein] + 3 H(+)</text>
        <dbReference type="Rhea" id="RHEA:28671"/>
        <dbReference type="Rhea" id="RHEA-COMP:10685"/>
        <dbReference type="Rhea" id="RHEA-COMP:10686"/>
        <dbReference type="ChEBI" id="CHEBI:15378"/>
        <dbReference type="ChEBI" id="CHEBI:16304"/>
        <dbReference type="ChEBI" id="CHEBI:18036"/>
        <dbReference type="ChEBI" id="CHEBI:18408"/>
        <dbReference type="ChEBI" id="CHEBI:30616"/>
        <dbReference type="ChEBI" id="CHEBI:57692"/>
        <dbReference type="ChEBI" id="CHEBI:58307"/>
        <dbReference type="EC" id="2.5.1.17"/>
    </reaction>
</comment>
<dbReference type="GO" id="GO:0005524">
    <property type="term" value="F:ATP binding"/>
    <property type="evidence" value="ECO:0007669"/>
    <property type="project" value="UniProtKB-KW"/>
</dbReference>
<dbReference type="InterPro" id="IPR029499">
    <property type="entry name" value="PduO-typ"/>
</dbReference>
<dbReference type="SUPFAM" id="SSF89028">
    <property type="entry name" value="Cobalamin adenosyltransferase-like"/>
    <property type="match status" value="1"/>
</dbReference>
<comment type="caution">
    <text evidence="15">The sequence shown here is derived from an EMBL/GenBank/DDBJ whole genome shotgun (WGS) entry which is preliminary data.</text>
</comment>
<evidence type="ECO:0000256" key="8">
    <source>
        <dbReference type="ARBA" id="ARBA00022840"/>
    </source>
</evidence>
<dbReference type="InterPro" id="IPR036451">
    <property type="entry name" value="CblAdoTrfase-like_sf"/>
</dbReference>
<dbReference type="InterPro" id="IPR009221">
    <property type="entry name" value="PduO"/>
</dbReference>
<evidence type="ECO:0000256" key="13">
    <source>
        <dbReference type="ARBA" id="ARBA00048692"/>
    </source>
</evidence>
<dbReference type="Gene3D" id="3.30.450.150">
    <property type="entry name" value="Haem-degrading domain"/>
    <property type="match status" value="1"/>
</dbReference>
<dbReference type="NCBIfam" id="TIGR00636">
    <property type="entry name" value="PduO_Nterm"/>
    <property type="match status" value="1"/>
</dbReference>
<keyword evidence="16" id="KW-1185">Reference proteome</keyword>
<dbReference type="PANTHER" id="PTHR12213:SF0">
    <property type="entry name" value="CORRINOID ADENOSYLTRANSFERASE MMAB"/>
    <property type="match status" value="1"/>
</dbReference>
<dbReference type="EC" id="2.5.1.17" evidence="3"/>
<protein>
    <recommendedName>
        <fullName evidence="4">Corrinoid adenosyltransferase</fullName>
        <ecNumber evidence="3">2.5.1.17</ecNumber>
    </recommendedName>
    <alternativeName>
        <fullName evidence="9">Cob(II)alamin adenosyltransferase</fullName>
    </alternativeName>
    <alternativeName>
        <fullName evidence="11">Cob(II)yrinic acid a,c-diamide adenosyltransferase</fullName>
    </alternativeName>
    <alternativeName>
        <fullName evidence="10">Cobinamide/cobalamin adenosyltransferase</fullName>
    </alternativeName>
</protein>
<dbReference type="InterPro" id="IPR005624">
    <property type="entry name" value="PduO/GlcC-like"/>
</dbReference>
<comment type="pathway">
    <text evidence="1">Cofactor biosynthesis; adenosylcobalamin biosynthesis; adenosylcobalamin from cob(II)yrinate a,c-diamide: step 2/7.</text>
</comment>
<evidence type="ECO:0000259" key="14">
    <source>
        <dbReference type="Pfam" id="PF01923"/>
    </source>
</evidence>
<evidence type="ECO:0000256" key="9">
    <source>
        <dbReference type="ARBA" id="ARBA00031529"/>
    </source>
</evidence>
<dbReference type="InterPro" id="IPR038084">
    <property type="entry name" value="PduO/GlcC-like_sf"/>
</dbReference>
<evidence type="ECO:0000256" key="6">
    <source>
        <dbReference type="ARBA" id="ARBA00022679"/>
    </source>
</evidence>
<dbReference type="PIRSF" id="PIRSF036411">
    <property type="entry name" value="ATR_PduO"/>
    <property type="match status" value="1"/>
</dbReference>
<reference evidence="15 16" key="1">
    <citation type="submission" date="2016-08" db="EMBL/GenBank/DDBJ databases">
        <title>Novel Firmicutes and Novel Genomes.</title>
        <authorList>
            <person name="Poppleton D.I."/>
            <person name="Gribaldo S."/>
        </authorList>
    </citation>
    <scope>NUCLEOTIDE SEQUENCE [LARGE SCALE GENOMIC DNA]</scope>
    <source>
        <strain evidence="15 16">CTT3</strain>
    </source>
</reference>
<evidence type="ECO:0000256" key="3">
    <source>
        <dbReference type="ARBA" id="ARBA00012454"/>
    </source>
</evidence>
<dbReference type="OrthoDB" id="9778896at2"/>
<dbReference type="Proteomes" id="UP000284177">
    <property type="component" value="Unassembled WGS sequence"/>
</dbReference>
<dbReference type="EMBL" id="MCIB01000009">
    <property type="protein sequence ID" value="RKD32761.1"/>
    <property type="molecule type" value="Genomic_DNA"/>
</dbReference>
<dbReference type="AlphaFoldDB" id="A0A419T5L5"/>
<evidence type="ECO:0000256" key="2">
    <source>
        <dbReference type="ARBA" id="ARBA00007487"/>
    </source>
</evidence>
<dbReference type="Pfam" id="PF01923">
    <property type="entry name" value="Cob_adeno_trans"/>
    <property type="match status" value="1"/>
</dbReference>
<evidence type="ECO:0000256" key="12">
    <source>
        <dbReference type="ARBA" id="ARBA00048555"/>
    </source>
</evidence>
<dbReference type="GO" id="GO:0008817">
    <property type="term" value="F:corrinoid adenosyltransferase activity"/>
    <property type="evidence" value="ECO:0007669"/>
    <property type="project" value="UniProtKB-EC"/>
</dbReference>
<evidence type="ECO:0000256" key="1">
    <source>
        <dbReference type="ARBA" id="ARBA00005121"/>
    </source>
</evidence>
<keyword evidence="7" id="KW-0547">Nucleotide-binding</keyword>
<dbReference type="InterPro" id="IPR016030">
    <property type="entry name" value="CblAdoTrfase-like"/>
</dbReference>
<organism evidence="15 16">
    <name type="scientific">Thermohalobacter berrensis</name>
    <dbReference type="NCBI Taxonomy" id="99594"/>
    <lineage>
        <taxon>Bacteria</taxon>
        <taxon>Bacillati</taxon>
        <taxon>Bacillota</taxon>
        <taxon>Tissierellia</taxon>
        <taxon>Tissierellales</taxon>
        <taxon>Thermohalobacteraceae</taxon>
        <taxon>Thermohalobacter</taxon>
    </lineage>
</organism>